<feature type="signal peptide" evidence="1">
    <location>
        <begin position="1"/>
        <end position="28"/>
    </location>
</feature>
<comment type="caution">
    <text evidence="2">The sequence shown here is derived from an EMBL/GenBank/DDBJ whole genome shotgun (WGS) entry which is preliminary data.</text>
</comment>
<sequence>MVVDRSRIKKIKRAVAIFILPFMLIACASTVEQDPSASVFLEGDTLVLHGPADRPAVEQLLNTAKLNPNIRHFRVRSAGGEPMAAMDWGYYLYKHQLSLEVEGYCFDSCANYLFPAAASRTLQPDALVAWSGGVQHESWLYKWTFSSLPGMQAVVGQYLNASARRERRFYHRIMVYQKMNMFGFDDNVGCMNKGNHTGFYYSVADLLMLGIGRVTREGVPWDKTFDHYPEELCRVELDPVEMLQRYYN</sequence>
<reference evidence="2 3" key="1">
    <citation type="journal article" date="2011" name="Front. Microbiol.">
        <title>Genomic signatures of strain selection and enhancement in Bacillus atrophaeus var. globigii, a historical biowarfare simulant.</title>
        <authorList>
            <person name="Gibbons H.S."/>
            <person name="Broomall S.M."/>
            <person name="McNew L.A."/>
            <person name="Daligault H."/>
            <person name="Chapman C."/>
            <person name="Bruce D."/>
            <person name="Karavis M."/>
            <person name="Krepps M."/>
            <person name="McGregor P.A."/>
            <person name="Hong C."/>
            <person name="Park K.H."/>
            <person name="Akmal A."/>
            <person name="Feldman A."/>
            <person name="Lin J.S."/>
            <person name="Chang W.E."/>
            <person name="Higgs B.W."/>
            <person name="Demirev P."/>
            <person name="Lindquist J."/>
            <person name="Liem A."/>
            <person name="Fochler E."/>
            <person name="Read T.D."/>
            <person name="Tapia R."/>
            <person name="Johnson S."/>
            <person name="Bishop-Lilly K.A."/>
            <person name="Detter C."/>
            <person name="Han C."/>
            <person name="Sozhamannan S."/>
            <person name="Rosenzweig C.N."/>
            <person name="Skowronski E.W."/>
        </authorList>
    </citation>
    <scope>NUCLEOTIDE SEQUENCE [LARGE SCALE GENOMIC DNA]</scope>
    <source>
        <strain evidence="2 3">AIT1</strain>
    </source>
</reference>
<dbReference type="OrthoDB" id="8581915at2"/>
<evidence type="ECO:0000313" key="2">
    <source>
        <dbReference type="EMBL" id="RUO43832.1"/>
    </source>
</evidence>
<gene>
    <name evidence="2" type="ORF">CWE15_01140</name>
</gene>
<feature type="chain" id="PRO_5019031030" description="Lipoprotein" evidence="1">
    <location>
        <begin position="29"/>
        <end position="248"/>
    </location>
</feature>
<evidence type="ECO:0008006" key="4">
    <source>
        <dbReference type="Google" id="ProtNLM"/>
    </source>
</evidence>
<protein>
    <recommendedName>
        <fullName evidence="4">Lipoprotein</fullName>
    </recommendedName>
</protein>
<evidence type="ECO:0000313" key="3">
    <source>
        <dbReference type="Proteomes" id="UP000286976"/>
    </source>
</evidence>
<dbReference type="AlphaFoldDB" id="A0A432X8V9"/>
<organism evidence="2 3">
    <name type="scientific">Aliidiomarina taiwanensis</name>
    <dbReference type="NCBI Taxonomy" id="946228"/>
    <lineage>
        <taxon>Bacteria</taxon>
        <taxon>Pseudomonadati</taxon>
        <taxon>Pseudomonadota</taxon>
        <taxon>Gammaproteobacteria</taxon>
        <taxon>Alteromonadales</taxon>
        <taxon>Idiomarinaceae</taxon>
        <taxon>Aliidiomarina</taxon>
    </lineage>
</organism>
<keyword evidence="1" id="KW-0732">Signal</keyword>
<keyword evidence="3" id="KW-1185">Reference proteome</keyword>
<dbReference type="EMBL" id="PIPQ01000001">
    <property type="protein sequence ID" value="RUO43832.1"/>
    <property type="molecule type" value="Genomic_DNA"/>
</dbReference>
<dbReference type="Proteomes" id="UP000286976">
    <property type="component" value="Unassembled WGS sequence"/>
</dbReference>
<evidence type="ECO:0000256" key="1">
    <source>
        <dbReference type="SAM" id="SignalP"/>
    </source>
</evidence>
<dbReference type="PROSITE" id="PS51257">
    <property type="entry name" value="PROKAR_LIPOPROTEIN"/>
    <property type="match status" value="1"/>
</dbReference>
<accession>A0A432X8V9</accession>
<dbReference type="RefSeq" id="WP_126756221.1">
    <property type="nucleotide sequence ID" value="NZ_PIPQ01000001.1"/>
</dbReference>
<proteinExistence type="predicted"/>
<name>A0A432X8V9_9GAMM</name>